<feature type="transmembrane region" description="Helical" evidence="1">
    <location>
        <begin position="45"/>
        <end position="66"/>
    </location>
</feature>
<comment type="caution">
    <text evidence="2">The sequence shown here is derived from an EMBL/GenBank/DDBJ whole genome shotgun (WGS) entry which is preliminary data.</text>
</comment>
<accession>A0A919NBN4</accession>
<dbReference type="Proteomes" id="UP000629619">
    <property type="component" value="Unassembled WGS sequence"/>
</dbReference>
<protein>
    <submittedName>
        <fullName evidence="2">Uncharacterized protein</fullName>
    </submittedName>
</protein>
<organism evidence="2 3">
    <name type="scientific">Actinoplanes siamensis</name>
    <dbReference type="NCBI Taxonomy" id="1223317"/>
    <lineage>
        <taxon>Bacteria</taxon>
        <taxon>Bacillati</taxon>
        <taxon>Actinomycetota</taxon>
        <taxon>Actinomycetes</taxon>
        <taxon>Micromonosporales</taxon>
        <taxon>Micromonosporaceae</taxon>
        <taxon>Actinoplanes</taxon>
    </lineage>
</organism>
<sequence length="70" mass="6809">MTTAPLAHADTKAAGWVLTAGSVAVAFLAVLVLAGLSVAAGPVLIFGYLATCAGSVVAGLSLLAGVRQRT</sequence>
<dbReference type="RefSeq" id="WP_203683207.1">
    <property type="nucleotide sequence ID" value="NZ_BOMW01000054.1"/>
</dbReference>
<gene>
    <name evidence="2" type="ORF">Asi03nite_53520</name>
</gene>
<feature type="transmembrane region" description="Helical" evidence="1">
    <location>
        <begin position="16"/>
        <end position="39"/>
    </location>
</feature>
<keyword evidence="1" id="KW-0472">Membrane</keyword>
<dbReference type="AlphaFoldDB" id="A0A919NBN4"/>
<reference evidence="2" key="1">
    <citation type="submission" date="2021-01" db="EMBL/GenBank/DDBJ databases">
        <title>Whole genome shotgun sequence of Actinoplanes siamensis NBRC 109076.</title>
        <authorList>
            <person name="Komaki H."/>
            <person name="Tamura T."/>
        </authorList>
    </citation>
    <scope>NUCLEOTIDE SEQUENCE</scope>
    <source>
        <strain evidence="2">NBRC 109076</strain>
    </source>
</reference>
<keyword evidence="1" id="KW-0812">Transmembrane</keyword>
<evidence type="ECO:0000256" key="1">
    <source>
        <dbReference type="SAM" id="Phobius"/>
    </source>
</evidence>
<keyword evidence="1" id="KW-1133">Transmembrane helix</keyword>
<keyword evidence="3" id="KW-1185">Reference proteome</keyword>
<evidence type="ECO:0000313" key="3">
    <source>
        <dbReference type="Proteomes" id="UP000629619"/>
    </source>
</evidence>
<proteinExistence type="predicted"/>
<name>A0A919NBN4_9ACTN</name>
<evidence type="ECO:0000313" key="2">
    <source>
        <dbReference type="EMBL" id="GIF07814.1"/>
    </source>
</evidence>
<dbReference type="EMBL" id="BOMW01000054">
    <property type="protein sequence ID" value="GIF07814.1"/>
    <property type="molecule type" value="Genomic_DNA"/>
</dbReference>